<evidence type="ECO:0000313" key="1">
    <source>
        <dbReference type="EMBL" id="KAI3814067.1"/>
    </source>
</evidence>
<dbReference type="EMBL" id="CM042023">
    <property type="protein sequence ID" value="KAI3814067.1"/>
    <property type="molecule type" value="Genomic_DNA"/>
</dbReference>
<gene>
    <name evidence="1" type="ORF">L1987_18811</name>
</gene>
<organism evidence="1 2">
    <name type="scientific">Smallanthus sonchifolius</name>
    <dbReference type="NCBI Taxonomy" id="185202"/>
    <lineage>
        <taxon>Eukaryota</taxon>
        <taxon>Viridiplantae</taxon>
        <taxon>Streptophyta</taxon>
        <taxon>Embryophyta</taxon>
        <taxon>Tracheophyta</taxon>
        <taxon>Spermatophyta</taxon>
        <taxon>Magnoliopsida</taxon>
        <taxon>eudicotyledons</taxon>
        <taxon>Gunneridae</taxon>
        <taxon>Pentapetalae</taxon>
        <taxon>asterids</taxon>
        <taxon>campanulids</taxon>
        <taxon>Asterales</taxon>
        <taxon>Asteraceae</taxon>
        <taxon>Asteroideae</taxon>
        <taxon>Heliantheae alliance</taxon>
        <taxon>Millerieae</taxon>
        <taxon>Smallanthus</taxon>
    </lineage>
</organism>
<reference evidence="2" key="1">
    <citation type="journal article" date="2022" name="Mol. Ecol. Resour.">
        <title>The genomes of chicory, endive, great burdock and yacon provide insights into Asteraceae palaeo-polyploidization history and plant inulin production.</title>
        <authorList>
            <person name="Fan W."/>
            <person name="Wang S."/>
            <person name="Wang H."/>
            <person name="Wang A."/>
            <person name="Jiang F."/>
            <person name="Liu H."/>
            <person name="Zhao H."/>
            <person name="Xu D."/>
            <person name="Zhang Y."/>
        </authorList>
    </citation>
    <scope>NUCLEOTIDE SEQUENCE [LARGE SCALE GENOMIC DNA]</scope>
    <source>
        <strain evidence="2">cv. Yunnan</strain>
    </source>
</reference>
<comment type="caution">
    <text evidence="1">The sequence shown here is derived from an EMBL/GenBank/DDBJ whole genome shotgun (WGS) entry which is preliminary data.</text>
</comment>
<dbReference type="Proteomes" id="UP001056120">
    <property type="component" value="Linkage Group LG06"/>
</dbReference>
<proteinExistence type="predicted"/>
<reference evidence="1 2" key="2">
    <citation type="journal article" date="2022" name="Mol. Ecol. Resour.">
        <title>The genomes of chicory, endive, great burdock and yacon provide insights into Asteraceae paleo-polyploidization history and plant inulin production.</title>
        <authorList>
            <person name="Fan W."/>
            <person name="Wang S."/>
            <person name="Wang H."/>
            <person name="Wang A."/>
            <person name="Jiang F."/>
            <person name="Liu H."/>
            <person name="Zhao H."/>
            <person name="Xu D."/>
            <person name="Zhang Y."/>
        </authorList>
    </citation>
    <scope>NUCLEOTIDE SEQUENCE [LARGE SCALE GENOMIC DNA]</scope>
    <source>
        <strain evidence="2">cv. Yunnan</strain>
        <tissue evidence="1">Leaves</tissue>
    </source>
</reference>
<evidence type="ECO:0000313" key="2">
    <source>
        <dbReference type="Proteomes" id="UP001056120"/>
    </source>
</evidence>
<accession>A0ACB9J1T2</accession>
<sequence length="164" mass="19411">MKNDDPNQELPTLTQIFECTRKRTEGRAYVDTYDDTARKIEQMKNYKPIEDDSATVDPFFVVMNKENYGYRRLYGRGVTNTLIKKVDGACTSYMIPEGLMESFKANVEAEKNQLMKMRKEFEEESERKKAEFETMQKNMDIQRQNFEDMMRKVKKQLPLGDIDE</sequence>
<protein>
    <submittedName>
        <fullName evidence="1">Uncharacterized protein</fullName>
    </submittedName>
</protein>
<keyword evidence="2" id="KW-1185">Reference proteome</keyword>
<name>A0ACB9J1T2_9ASTR</name>